<dbReference type="AlphaFoldDB" id="A0A090MCI8"/>
<proteinExistence type="predicted"/>
<gene>
    <name evidence="2" type="ORF">BN850_0077940</name>
</gene>
<protein>
    <submittedName>
        <fullName evidence="2">WGS project CBMI000000000 data, contig CS3069_c002197</fullName>
    </submittedName>
</protein>
<evidence type="ECO:0000256" key="1">
    <source>
        <dbReference type="SAM" id="MobiDB-lite"/>
    </source>
</evidence>
<dbReference type="EMBL" id="CBMI010002195">
    <property type="protein sequence ID" value="CEG04848.1"/>
    <property type="molecule type" value="Genomic_DNA"/>
</dbReference>
<reference evidence="2" key="1">
    <citation type="submission" date="2013-05" db="EMBL/GenBank/DDBJ databases">
        <title>Draft genome sequences of six wheat associated Fusarium spp. isolates.</title>
        <authorList>
            <person name="Moolhuijzen P.M."/>
            <person name="Manners J.M."/>
            <person name="Wilcox S."/>
            <person name="Bellgard M.I."/>
            <person name="Gardiner D.M."/>
        </authorList>
    </citation>
    <scope>NUCLEOTIDE SEQUENCE</scope>
    <source>
        <strain evidence="2">CS3069</strain>
    </source>
</reference>
<sequence>MSHNDIVMGNTTPIDDALAVWIASKQDVSQKSSESSTKRSAPDTAPTSEPLTKKKNITGYESQTAGYSG</sequence>
<evidence type="ECO:0000313" key="2">
    <source>
        <dbReference type="EMBL" id="CEG04848.1"/>
    </source>
</evidence>
<accession>A0A090MCI8</accession>
<feature type="region of interest" description="Disordered" evidence="1">
    <location>
        <begin position="25"/>
        <end position="69"/>
    </location>
</feature>
<feature type="compositionally biased region" description="Polar residues" evidence="1">
    <location>
        <begin position="59"/>
        <end position="69"/>
    </location>
</feature>
<feature type="compositionally biased region" description="Low complexity" evidence="1">
    <location>
        <begin position="25"/>
        <end position="35"/>
    </location>
</feature>
<organism evidence="2">
    <name type="scientific">Fusarium clavum</name>
    <dbReference type="NCBI Taxonomy" id="2594811"/>
    <lineage>
        <taxon>Eukaryota</taxon>
        <taxon>Fungi</taxon>
        <taxon>Dikarya</taxon>
        <taxon>Ascomycota</taxon>
        <taxon>Pezizomycotina</taxon>
        <taxon>Sordariomycetes</taxon>
        <taxon>Hypocreomycetidae</taxon>
        <taxon>Hypocreales</taxon>
        <taxon>Nectriaceae</taxon>
        <taxon>Fusarium</taxon>
        <taxon>Fusarium incarnatum-equiseti species complex</taxon>
    </lineage>
</organism>
<comment type="caution">
    <text evidence="2">The sequence shown here is derived from an EMBL/GenBank/DDBJ whole genome shotgun (WGS) entry which is preliminary data.</text>
</comment>
<name>A0A090MCI8_9HYPO</name>